<dbReference type="Proteomes" id="UP000275846">
    <property type="component" value="Unassembled WGS sequence"/>
</dbReference>
<evidence type="ECO:0000313" key="3">
    <source>
        <dbReference type="WBParaSite" id="SSLN_0001542401-mRNA-1"/>
    </source>
</evidence>
<evidence type="ECO:0000313" key="2">
    <source>
        <dbReference type="Proteomes" id="UP000275846"/>
    </source>
</evidence>
<gene>
    <name evidence="1" type="ORF">SSLN_LOCUS14865</name>
</gene>
<organism evidence="3">
    <name type="scientific">Schistocephalus solidus</name>
    <name type="common">Tapeworm</name>
    <dbReference type="NCBI Taxonomy" id="70667"/>
    <lineage>
        <taxon>Eukaryota</taxon>
        <taxon>Metazoa</taxon>
        <taxon>Spiralia</taxon>
        <taxon>Lophotrochozoa</taxon>
        <taxon>Platyhelminthes</taxon>
        <taxon>Cestoda</taxon>
        <taxon>Eucestoda</taxon>
        <taxon>Diphyllobothriidea</taxon>
        <taxon>Diphyllobothriidae</taxon>
        <taxon>Schistocephalus</taxon>
    </lineage>
</organism>
<sequence>MVFSSCNQSSVSVLPNFSVPQLSGDYYAPNVSHCAETLRHLQPATRYAIYVERKQLFSHRGEISRIIYFTTKPSSRSSFPVLLPSPIRFAPRLVHLIVVGFYSGVTLVNNPLAPPSHIFANDPKRGPWCRRRNPCLWVICIRVHD</sequence>
<accession>A0A183TEG7</accession>
<dbReference type="EMBL" id="UYSU01039381">
    <property type="protein sequence ID" value="VDM01251.1"/>
    <property type="molecule type" value="Genomic_DNA"/>
</dbReference>
<dbReference type="Gene3D" id="2.60.40.10">
    <property type="entry name" value="Immunoglobulins"/>
    <property type="match status" value="1"/>
</dbReference>
<dbReference type="WBParaSite" id="SSLN_0001542401-mRNA-1">
    <property type="protein sequence ID" value="SSLN_0001542401-mRNA-1"/>
    <property type="gene ID" value="SSLN_0001542401"/>
</dbReference>
<dbReference type="STRING" id="70667.A0A183TEG7"/>
<keyword evidence="2" id="KW-1185">Reference proteome</keyword>
<evidence type="ECO:0000313" key="1">
    <source>
        <dbReference type="EMBL" id="VDM01251.1"/>
    </source>
</evidence>
<name>A0A183TEG7_SCHSO</name>
<protein>
    <submittedName>
        <fullName evidence="3">Fibronectin type-III domain-containing protein</fullName>
    </submittedName>
</protein>
<dbReference type="InterPro" id="IPR013783">
    <property type="entry name" value="Ig-like_fold"/>
</dbReference>
<reference evidence="3" key="1">
    <citation type="submission" date="2016-06" db="UniProtKB">
        <authorList>
            <consortium name="WormBaseParasite"/>
        </authorList>
    </citation>
    <scope>IDENTIFICATION</scope>
</reference>
<reference evidence="1 2" key="2">
    <citation type="submission" date="2018-11" db="EMBL/GenBank/DDBJ databases">
        <authorList>
            <consortium name="Pathogen Informatics"/>
        </authorList>
    </citation>
    <scope>NUCLEOTIDE SEQUENCE [LARGE SCALE GENOMIC DNA]</scope>
    <source>
        <strain evidence="1 2">NST_G2</strain>
    </source>
</reference>
<dbReference type="AlphaFoldDB" id="A0A183TEG7"/>
<proteinExistence type="predicted"/>